<organism evidence="1">
    <name type="scientific">marine metagenome</name>
    <dbReference type="NCBI Taxonomy" id="408172"/>
    <lineage>
        <taxon>unclassified sequences</taxon>
        <taxon>metagenomes</taxon>
        <taxon>ecological metagenomes</taxon>
    </lineage>
</organism>
<dbReference type="InterPro" id="IPR017850">
    <property type="entry name" value="Alkaline_phosphatase_core_sf"/>
</dbReference>
<dbReference type="AlphaFoldDB" id="A0A382Y3X1"/>
<gene>
    <name evidence="1" type="ORF">METZ01_LOCUS430748</name>
</gene>
<name>A0A382Y3X1_9ZZZZ</name>
<sequence>MNGIREVHWDLDFCDVVNRKSEKELSLNFHDCSFAVIRDNHYKYIHFTALPPLLFDIENDPYELKYLSTDTT</sequence>
<evidence type="ECO:0000313" key="1">
    <source>
        <dbReference type="EMBL" id="SVD77894.1"/>
    </source>
</evidence>
<dbReference type="Gene3D" id="3.40.720.10">
    <property type="entry name" value="Alkaline Phosphatase, subunit A"/>
    <property type="match status" value="1"/>
</dbReference>
<reference evidence="1" key="1">
    <citation type="submission" date="2018-05" db="EMBL/GenBank/DDBJ databases">
        <authorList>
            <person name="Lanie J.A."/>
            <person name="Ng W.-L."/>
            <person name="Kazmierczak K.M."/>
            <person name="Andrzejewski T.M."/>
            <person name="Davidsen T.M."/>
            <person name="Wayne K.J."/>
            <person name="Tettelin H."/>
            <person name="Glass J.I."/>
            <person name="Rusch D."/>
            <person name="Podicherti R."/>
            <person name="Tsui H.-C.T."/>
            <person name="Winkler M.E."/>
        </authorList>
    </citation>
    <scope>NUCLEOTIDE SEQUENCE</scope>
</reference>
<dbReference type="EMBL" id="UINC01172691">
    <property type="protein sequence ID" value="SVD77894.1"/>
    <property type="molecule type" value="Genomic_DNA"/>
</dbReference>
<dbReference type="SUPFAM" id="SSF53649">
    <property type="entry name" value="Alkaline phosphatase-like"/>
    <property type="match status" value="1"/>
</dbReference>
<evidence type="ECO:0008006" key="2">
    <source>
        <dbReference type="Google" id="ProtNLM"/>
    </source>
</evidence>
<protein>
    <recommendedName>
        <fullName evidence="2">N-sulphoglucosamine sulphohydrolase C-terminal domain-containing protein</fullName>
    </recommendedName>
</protein>
<proteinExistence type="predicted"/>
<accession>A0A382Y3X1</accession>